<gene>
    <name evidence="1" type="ORF">QCA50_016918</name>
</gene>
<dbReference type="EMBL" id="JASBNA010000053">
    <property type="protein sequence ID" value="KAK7679972.1"/>
    <property type="molecule type" value="Genomic_DNA"/>
</dbReference>
<sequence length="108" mass="12777">MQNRNEGFRVVIFENVAEPTEIERDIYLPRMWRLSLTTNTSRPCNPSVTHYVHRNRTQPTKKQIDFNLQRQKAIPINTLVRPDGPIELRQCCRLTLQYFDILPKDAPI</sequence>
<evidence type="ECO:0000313" key="2">
    <source>
        <dbReference type="Proteomes" id="UP001385951"/>
    </source>
</evidence>
<comment type="caution">
    <text evidence="1">The sequence shown here is derived from an EMBL/GenBank/DDBJ whole genome shotgun (WGS) entry which is preliminary data.</text>
</comment>
<evidence type="ECO:0008006" key="3">
    <source>
        <dbReference type="Google" id="ProtNLM"/>
    </source>
</evidence>
<reference evidence="1 2" key="1">
    <citation type="submission" date="2022-09" db="EMBL/GenBank/DDBJ databases">
        <authorList>
            <person name="Palmer J.M."/>
        </authorList>
    </citation>
    <scope>NUCLEOTIDE SEQUENCE [LARGE SCALE GENOMIC DNA]</scope>
    <source>
        <strain evidence="1 2">DSM 7382</strain>
    </source>
</reference>
<evidence type="ECO:0000313" key="1">
    <source>
        <dbReference type="EMBL" id="KAK7679972.1"/>
    </source>
</evidence>
<accession>A0AAW0FI79</accession>
<proteinExistence type="predicted"/>
<organism evidence="1 2">
    <name type="scientific">Cerrena zonata</name>
    <dbReference type="NCBI Taxonomy" id="2478898"/>
    <lineage>
        <taxon>Eukaryota</taxon>
        <taxon>Fungi</taxon>
        <taxon>Dikarya</taxon>
        <taxon>Basidiomycota</taxon>
        <taxon>Agaricomycotina</taxon>
        <taxon>Agaricomycetes</taxon>
        <taxon>Polyporales</taxon>
        <taxon>Cerrenaceae</taxon>
        <taxon>Cerrena</taxon>
    </lineage>
</organism>
<keyword evidence="2" id="KW-1185">Reference proteome</keyword>
<name>A0AAW0FI79_9APHY</name>
<dbReference type="AlphaFoldDB" id="A0AAW0FI79"/>
<dbReference type="Proteomes" id="UP001385951">
    <property type="component" value="Unassembled WGS sequence"/>
</dbReference>
<protein>
    <recommendedName>
        <fullName evidence="3">Ribosomal protein S10</fullName>
    </recommendedName>
</protein>